<protein>
    <submittedName>
        <fullName evidence="1">ComF family protein</fullName>
    </submittedName>
</protein>
<evidence type="ECO:0000313" key="1">
    <source>
        <dbReference type="EMBL" id="TBR82308.1"/>
    </source>
</evidence>
<keyword evidence="2" id="KW-1185">Reference proteome</keyword>
<name>A0A4Q9JVT2_9BACT</name>
<dbReference type="EMBL" id="QPGR01000001">
    <property type="protein sequence ID" value="TBR82308.1"/>
    <property type="molecule type" value="Genomic_DNA"/>
</dbReference>
<dbReference type="SUPFAM" id="SSF53271">
    <property type="entry name" value="PRTase-like"/>
    <property type="match status" value="1"/>
</dbReference>
<dbReference type="OrthoDB" id="5342812at2"/>
<accession>A0A4Q9JVT2</accession>
<dbReference type="CDD" id="cd06223">
    <property type="entry name" value="PRTases_typeI"/>
    <property type="match status" value="1"/>
</dbReference>
<reference evidence="1 2" key="1">
    <citation type="submission" date="2018-07" db="EMBL/GenBank/DDBJ databases">
        <title>Campylobacter zealandensis sp. nov., isolated from birds and water in New Zealand.</title>
        <authorList>
            <person name="Wilkinson D.A."/>
            <person name="Biggs P.J."/>
            <person name="French N.P."/>
            <person name="Midwinter A.C."/>
        </authorList>
    </citation>
    <scope>NUCLEOTIDE SEQUENCE [LARGE SCALE GENOMIC DNA]</scope>
    <source>
        <strain evidence="1 2">B423b</strain>
    </source>
</reference>
<gene>
    <name evidence="1" type="ORF">DU473_00270</name>
</gene>
<proteinExistence type="predicted"/>
<dbReference type="InterPro" id="IPR000836">
    <property type="entry name" value="PRTase_dom"/>
</dbReference>
<organism evidence="1 2">
    <name type="scientific">Campylobacter novaezeelandiae</name>
    <dbReference type="NCBI Taxonomy" id="2267891"/>
    <lineage>
        <taxon>Bacteria</taxon>
        <taxon>Pseudomonadati</taxon>
        <taxon>Campylobacterota</taxon>
        <taxon>Epsilonproteobacteria</taxon>
        <taxon>Campylobacterales</taxon>
        <taxon>Campylobacteraceae</taxon>
        <taxon>Campylobacter</taxon>
    </lineage>
</organism>
<evidence type="ECO:0000313" key="2">
    <source>
        <dbReference type="Proteomes" id="UP000292583"/>
    </source>
</evidence>
<dbReference type="AlphaFoldDB" id="A0A4Q9JVT2"/>
<dbReference type="InterPro" id="IPR029057">
    <property type="entry name" value="PRTase-like"/>
</dbReference>
<dbReference type="Gene3D" id="3.40.50.2020">
    <property type="match status" value="1"/>
</dbReference>
<dbReference type="Proteomes" id="UP000292583">
    <property type="component" value="Unassembled WGS sequence"/>
</dbReference>
<comment type="caution">
    <text evidence="1">The sequence shown here is derived from an EMBL/GenBank/DDBJ whole genome shotgun (WGS) entry which is preliminary data.</text>
</comment>
<dbReference type="RefSeq" id="WP_131166070.1">
    <property type="nucleotide sequence ID" value="NZ_CP076657.1"/>
</dbReference>
<sequence length="191" mass="22343">MKCFNCGEFTLLGFCDKCKNNLKEFSLGVRVLDKNFKVYSFYKYEQIKHLLYSKHHFYGYFVFNMLAKLSFKKFKNFFNPDLKINAIALDDKVENMLYSHSAILLRYLKSKSIQPIYSALHAKSNVKYSGKNIQFRQKNKRNFKLLKKINHPVILVDDIVTSGSSLLEAKELLEKNKIFVLFALVLADAKE</sequence>